<evidence type="ECO:0000313" key="17">
    <source>
        <dbReference type="Proteomes" id="UP000276133"/>
    </source>
</evidence>
<dbReference type="GO" id="GO:0005248">
    <property type="term" value="F:voltage-gated sodium channel activity"/>
    <property type="evidence" value="ECO:0007669"/>
    <property type="project" value="TreeGrafter"/>
</dbReference>
<dbReference type="SUPFAM" id="SSF81324">
    <property type="entry name" value="Voltage-gated potassium channels"/>
    <property type="match status" value="4"/>
</dbReference>
<dbReference type="FunFam" id="1.20.120.350:FF:000008">
    <property type="entry name" value="Voltage-dependent T-type calcium channel subunit alpha"/>
    <property type="match status" value="1"/>
</dbReference>
<reference evidence="16 17" key="1">
    <citation type="journal article" date="2018" name="Sci. Rep.">
        <title>Genomic signatures of local adaptation to the degree of environmental predictability in rotifers.</title>
        <authorList>
            <person name="Franch-Gras L."/>
            <person name="Hahn C."/>
            <person name="Garcia-Roger E.M."/>
            <person name="Carmona M.J."/>
            <person name="Serra M."/>
            <person name="Gomez A."/>
        </authorList>
    </citation>
    <scope>NUCLEOTIDE SEQUENCE [LARGE SCALE GENOMIC DNA]</scope>
    <source>
        <strain evidence="16">HYR1</strain>
    </source>
</reference>
<dbReference type="InterPro" id="IPR005445">
    <property type="entry name" value="VDCC_T_a1"/>
</dbReference>
<feature type="transmembrane region" description="Helical" evidence="14">
    <location>
        <begin position="1816"/>
        <end position="1839"/>
    </location>
</feature>
<evidence type="ECO:0000256" key="6">
    <source>
        <dbReference type="ARBA" id="ARBA00022989"/>
    </source>
</evidence>
<keyword evidence="12" id="KW-0109">Calcium transport</keyword>
<feature type="transmembrane region" description="Helical" evidence="14">
    <location>
        <begin position="838"/>
        <end position="858"/>
    </location>
</feature>
<dbReference type="PANTHER" id="PTHR10037">
    <property type="entry name" value="VOLTAGE-GATED CATION CHANNEL CALCIUM AND SODIUM"/>
    <property type="match status" value="1"/>
</dbReference>
<feature type="transmembrane region" description="Helical" evidence="14">
    <location>
        <begin position="478"/>
        <end position="503"/>
    </location>
</feature>
<dbReference type="InterPro" id="IPR027359">
    <property type="entry name" value="Volt_channel_dom_sf"/>
</dbReference>
<feature type="transmembrane region" description="Helical" evidence="14">
    <location>
        <begin position="2011"/>
        <end position="2033"/>
    </location>
</feature>
<dbReference type="GO" id="GO:0070509">
    <property type="term" value="P:calcium ion import"/>
    <property type="evidence" value="ECO:0007669"/>
    <property type="project" value="TreeGrafter"/>
</dbReference>
<feature type="transmembrane region" description="Helical" evidence="14">
    <location>
        <begin position="1600"/>
        <end position="1622"/>
    </location>
</feature>
<dbReference type="Pfam" id="PF00520">
    <property type="entry name" value="Ion_trans"/>
    <property type="match status" value="4"/>
</dbReference>
<keyword evidence="10" id="KW-0407">Ion channel</keyword>
<accession>A0A3M7PI78</accession>
<dbReference type="InterPro" id="IPR043203">
    <property type="entry name" value="VGCC_Ca_Na"/>
</dbReference>
<dbReference type="OrthoDB" id="416585at2759"/>
<dbReference type="FunFam" id="1.10.287.70:FF:000018">
    <property type="entry name" value="Voltage-dependent T-type calcium channel subunit alpha"/>
    <property type="match status" value="1"/>
</dbReference>
<evidence type="ECO:0000256" key="12">
    <source>
        <dbReference type="RuleBase" id="RU003808"/>
    </source>
</evidence>
<evidence type="ECO:0000256" key="3">
    <source>
        <dbReference type="ARBA" id="ARBA00022692"/>
    </source>
</evidence>
<feature type="transmembrane region" description="Helical" evidence="14">
    <location>
        <begin position="231"/>
        <end position="251"/>
    </location>
</feature>
<dbReference type="PANTHER" id="PTHR10037:SF230">
    <property type="entry name" value="CA[2+]-CHANNEL PROTEIN ALPHA[[1]] SUBUNIT T, ISOFORM F"/>
    <property type="match status" value="1"/>
</dbReference>
<name>A0A3M7PI78_BRAPC</name>
<feature type="domain" description="Ion transport" evidence="15">
    <location>
        <begin position="189"/>
        <end position="514"/>
    </location>
</feature>
<feature type="region of interest" description="Disordered" evidence="13">
    <location>
        <begin position="1145"/>
        <end position="1170"/>
    </location>
</feature>
<feature type="transmembrane region" description="Helical" evidence="14">
    <location>
        <begin position="1537"/>
        <end position="1555"/>
    </location>
</feature>
<feature type="compositionally biased region" description="Basic and acidic residues" evidence="13">
    <location>
        <begin position="1096"/>
        <end position="1126"/>
    </location>
</feature>
<dbReference type="STRING" id="10195.A0A3M7PI78"/>
<evidence type="ECO:0000256" key="14">
    <source>
        <dbReference type="SAM" id="Phobius"/>
    </source>
</evidence>
<feature type="transmembrane region" description="Helical" evidence="14">
    <location>
        <begin position="1917"/>
        <end position="1937"/>
    </location>
</feature>
<keyword evidence="6 14" id="KW-1133">Transmembrane helix</keyword>
<keyword evidence="2" id="KW-0813">Transport</keyword>
<evidence type="ECO:0000256" key="2">
    <source>
        <dbReference type="ARBA" id="ARBA00022448"/>
    </source>
</evidence>
<dbReference type="GO" id="GO:0008332">
    <property type="term" value="F:low voltage-gated calcium channel activity"/>
    <property type="evidence" value="ECO:0007669"/>
    <property type="project" value="TreeGrafter"/>
</dbReference>
<evidence type="ECO:0000256" key="5">
    <source>
        <dbReference type="ARBA" id="ARBA00022882"/>
    </source>
</evidence>
<dbReference type="InterPro" id="IPR005821">
    <property type="entry name" value="Ion_trans_dom"/>
</dbReference>
<feature type="domain" description="Ion transport" evidence="15">
    <location>
        <begin position="1781"/>
        <end position="2038"/>
    </location>
</feature>
<dbReference type="GO" id="GO:0046872">
    <property type="term" value="F:metal ion binding"/>
    <property type="evidence" value="ECO:0007669"/>
    <property type="project" value="UniProtKB-KW"/>
</dbReference>
<evidence type="ECO:0000256" key="13">
    <source>
        <dbReference type="SAM" id="MobiDB-lite"/>
    </source>
</evidence>
<dbReference type="GO" id="GO:0043005">
    <property type="term" value="C:neuron projection"/>
    <property type="evidence" value="ECO:0007669"/>
    <property type="project" value="TreeGrafter"/>
</dbReference>
<dbReference type="FunFam" id="1.10.287.70:FF:000125">
    <property type="entry name" value="Voltage-dependent T-type calcium channel subunit alpha"/>
    <property type="match status" value="1"/>
</dbReference>
<feature type="transmembrane region" description="Helical" evidence="14">
    <location>
        <begin position="1503"/>
        <end position="1525"/>
    </location>
</feature>
<feature type="region of interest" description="Disordered" evidence="13">
    <location>
        <begin position="49"/>
        <end position="82"/>
    </location>
</feature>
<evidence type="ECO:0000256" key="8">
    <source>
        <dbReference type="ARBA" id="ARBA00023136"/>
    </source>
</evidence>
<dbReference type="FunFam" id="1.10.287.70:FF:000120">
    <property type="entry name" value="Voltage-dependent T-type calcium channel subunit alpha"/>
    <property type="match status" value="1"/>
</dbReference>
<dbReference type="Gene3D" id="1.10.287.70">
    <property type="match status" value="4"/>
</dbReference>
<dbReference type="FunFam" id="1.20.120.350:FF:000012">
    <property type="entry name" value="Voltage-dependent T-type calcium channel subunit alpha"/>
    <property type="match status" value="1"/>
</dbReference>
<evidence type="ECO:0000256" key="10">
    <source>
        <dbReference type="ARBA" id="ARBA00023303"/>
    </source>
</evidence>
<feature type="transmembrane region" description="Helical" evidence="14">
    <location>
        <begin position="451"/>
        <end position="472"/>
    </location>
</feature>
<feature type="compositionally biased region" description="Basic residues" evidence="13">
    <location>
        <begin position="1077"/>
        <end position="1087"/>
    </location>
</feature>
<feature type="transmembrane region" description="Helical" evidence="14">
    <location>
        <begin position="1702"/>
        <end position="1726"/>
    </location>
</feature>
<feature type="compositionally biased region" description="Polar residues" evidence="13">
    <location>
        <begin position="1145"/>
        <end position="1168"/>
    </location>
</feature>
<evidence type="ECO:0000256" key="7">
    <source>
        <dbReference type="ARBA" id="ARBA00023065"/>
    </source>
</evidence>
<organism evidence="16 17">
    <name type="scientific">Brachionus plicatilis</name>
    <name type="common">Marine rotifer</name>
    <name type="synonym">Brachionus muelleri</name>
    <dbReference type="NCBI Taxonomy" id="10195"/>
    <lineage>
        <taxon>Eukaryota</taxon>
        <taxon>Metazoa</taxon>
        <taxon>Spiralia</taxon>
        <taxon>Gnathifera</taxon>
        <taxon>Rotifera</taxon>
        <taxon>Eurotatoria</taxon>
        <taxon>Monogononta</taxon>
        <taxon>Pseudotrocha</taxon>
        <taxon>Ploima</taxon>
        <taxon>Brachionidae</taxon>
        <taxon>Brachionus</taxon>
    </lineage>
</organism>
<dbReference type="EMBL" id="REGN01010580">
    <property type="protein sequence ID" value="RMZ98752.1"/>
    <property type="molecule type" value="Genomic_DNA"/>
</dbReference>
<keyword evidence="3 14" id="KW-0812">Transmembrane</keyword>
<comment type="caution">
    <text evidence="16">The sequence shown here is derived from an EMBL/GenBank/DDBJ whole genome shotgun (WGS) entry which is preliminary data.</text>
</comment>
<keyword evidence="11" id="KW-0479">Metal-binding</keyword>
<feature type="transmembrane region" description="Helical" evidence="14">
    <location>
        <begin position="1783"/>
        <end position="1804"/>
    </location>
</feature>
<dbReference type="FunFam" id="1.20.120.350:FF:000009">
    <property type="entry name" value="Voltage-dependent T-type calcium channel subunit alpha"/>
    <property type="match status" value="1"/>
</dbReference>
<feature type="transmembrane region" description="Helical" evidence="14">
    <location>
        <begin position="307"/>
        <end position="338"/>
    </location>
</feature>
<dbReference type="PRINTS" id="PR00167">
    <property type="entry name" value="CACHANNEL"/>
</dbReference>
<feature type="binding site" evidence="11">
    <location>
        <position position="992"/>
    </location>
    <ligand>
        <name>Ca(2+)</name>
        <dbReference type="ChEBI" id="CHEBI:29108"/>
    </ligand>
</feature>
<keyword evidence="7" id="KW-0406">Ion transport</keyword>
<keyword evidence="9" id="KW-0325">Glycoprotein</keyword>
<dbReference type="GO" id="GO:0086010">
    <property type="term" value="P:membrane depolarization during action potential"/>
    <property type="evidence" value="ECO:0007669"/>
    <property type="project" value="TreeGrafter"/>
</dbReference>
<dbReference type="Gene3D" id="1.20.120.350">
    <property type="entry name" value="Voltage-gated potassium channels. Chain C"/>
    <property type="match status" value="4"/>
</dbReference>
<feature type="region of interest" description="Disordered" evidence="13">
    <location>
        <begin position="129"/>
        <end position="155"/>
    </location>
</feature>
<keyword evidence="4" id="KW-0677">Repeat</keyword>
<dbReference type="GO" id="GO:0005891">
    <property type="term" value="C:voltage-gated calcium channel complex"/>
    <property type="evidence" value="ECO:0007669"/>
    <property type="project" value="InterPro"/>
</dbReference>
<dbReference type="PRINTS" id="PR01629">
    <property type="entry name" value="TVDCCALPHA1"/>
</dbReference>
<comment type="subcellular location">
    <subcellularLocation>
        <location evidence="1 12">Membrane</location>
        <topology evidence="1 12">Multi-pass membrane protein</topology>
    </subcellularLocation>
</comment>
<evidence type="ECO:0000256" key="11">
    <source>
        <dbReference type="PIRSR" id="PIRSR602077-1"/>
    </source>
</evidence>
<feature type="domain" description="Ion transport" evidence="15">
    <location>
        <begin position="1464"/>
        <end position="1736"/>
    </location>
</feature>
<proteinExistence type="inferred from homology"/>
<evidence type="ECO:0000259" key="15">
    <source>
        <dbReference type="Pfam" id="PF00520"/>
    </source>
</evidence>
<keyword evidence="17" id="KW-1185">Reference proteome</keyword>
<keyword evidence="8 14" id="KW-0472">Membrane</keyword>
<feature type="compositionally biased region" description="Polar residues" evidence="13">
    <location>
        <begin position="64"/>
        <end position="77"/>
    </location>
</feature>
<feature type="binding site" evidence="11">
    <location>
        <position position="1675"/>
    </location>
    <ligand>
        <name>Ca(2+)</name>
        <dbReference type="ChEBI" id="CHEBI:29108"/>
    </ligand>
</feature>
<dbReference type="GO" id="GO:0001518">
    <property type="term" value="C:voltage-gated sodium channel complex"/>
    <property type="evidence" value="ECO:0007669"/>
    <property type="project" value="TreeGrafter"/>
</dbReference>
<dbReference type="Proteomes" id="UP000276133">
    <property type="component" value="Unassembled WGS sequence"/>
</dbReference>
<feature type="transmembrane region" description="Helical" evidence="14">
    <location>
        <begin position="933"/>
        <end position="955"/>
    </location>
</feature>
<evidence type="ECO:0000256" key="4">
    <source>
        <dbReference type="ARBA" id="ARBA00022737"/>
    </source>
</evidence>
<feature type="transmembrane region" description="Helical" evidence="14">
    <location>
        <begin position="1465"/>
        <end position="1483"/>
    </location>
</feature>
<sequence>MDKFSIKNFRQIKSTIDEDCNCKSMKILNQNSNALRHNTDKYQPNTNFLSGFSNQEKTNDFMKSPTNSISSRNSKQRVSGDRMNFRFDRDKNQCNQDEQEDELLLDKRKKLNQNDTSFDSNGLKKKINKELKSRSSEREYSEIANDDEEDDDDEERDQVMFTGYVPIALKYFSQQSKPRYWCLKMITSPWFERVSMLIIIINCITLGMYQPCNDNPCTSTRCTILTQIDHLIFIFFAVEMLIKILAMGFYGNETYMADSWNRLDFFIVLAGTFEYAVASENLSLSAIRTVRVLRPLRAINRVPSMRILVMLLLDTLPMLGNVLLLCFFVFFIFGIIGVQLWKGILRNRCFFDYNHTSMSDFLDESFKNTYYKPEHVDSFICSQGNGGITTCADIPPFINNSRICNSTIDILRSPASNSSHACINWNHYYSKCRPSDKNPFQGAISFDNIGYAWVAIFQIISLESWVTIMYFIQDAHSFWNWVYFVFLIVIGSFFMINLCLVVIATQFSETKKRETERMIAERRRFSRSSSTLLSDSGGEPGSCWEELLKYSGHLFRKTKRRILRKYNQYKNNSRKSISEKTLKLNKKSTIKDDSSRILSNNLDANQVNLNCRCKCHLNTSTCNQLELDSVKSSNNEMFLSHHSALESSSNQVLNQSFDIDSNSDMIPEKQIVSAGEKCPVCRQTKKFDIIHKKTLNLNDSAILSFSINSNNSKALNRSAHNEVKYFKENCSNLPMDNQEYFYCYSTILTPQILTNSNLSDSGCLRENVEPDANRQIDGTERRTRNKLRKAKQTKNQNCCLSCCCCCSNLLAKTKLCIFMNIINTKPYTLTLIVEYSNIFFTFIFLIEMILKIISYGPYGYIRNAFNLFDGIIVGISCYEVFKQLLSSESGVQITPSGVSVLRTFRLLRILKLVRFMPALRRQLLVMLRTIDNVATFFSLLVLFIFIFSILGMNLFGCKFCVKEPNGERVCERKNFDSLLWATITVFQVLTQEDWNEVLYNGMEKTTSWAALYFIALMTFGNYVLFNLLVAILVEGFSTEDEPKKAIEDRIIEDAIHAIAEENSREGNTHSVQSLSRRNSRRKSRKNSKVSGLEEENLIKHSSPEPQNESKQKPTGNDESKQLEKSSLKRESLCINLKNTKRSNQLPIITQTCPTPTYTPSNSSQNSPLPTRFKFGSDIKILRKFSLDSSTQRIKLEKLSQQNFLTHSTNSKIFDGKALNRKTARSDIADLGRTKIESILKKTNFGKKTSSTKRIDFQLAQNVNCLKATNKSAPKIILDLSSENDSIVTNDSKENENNWNTHENNRLRRKRLSQSFHEKLIVNSSNLAIPKIVNKRSRSKSEKIKTKTNKISDKNELCNKDVIPSDKIAVGKESSIVINISNHKPVVIKKSEPFNIDINLSKSMSKNKLDSDSNQYSGKARLDFGILAKISKSTEFLKDREEYSLYIFSPDNIIRKLFANLTEKKCFDYIILFFIALNCVTLAMERPNIPKNSFERKFLTNSNYAFTIIFAVEMVLKVISNGLFVGKNAYLKSGWNKMDGILVAISLIDAFVTLTARSSPKIFGILRVFRLLRTLRPLRVISRAPGLKLVVQTLLSSLRPIGNIVLICCTFFIIFGILGVQLFKGKLFHCRGSDVGHVETKSECLANPNNEWVNSQYNFDNLGQALMTLFVLSSKDGWVQIMYTGIDAVGVDKQPIENYNEWMLLYFISFLLLVGFFVLNMFVGVIIENFHKCRAQQEREEKARRAAKRAKKFEIKRIKMKEIPYYANYSKTRRFLHDICNSKYFDLIIAGVIGLNVVSMSLEFYMMPKILEDILDILNILFTFIFLLEAILRLIALGFYRYFKERWNQLDVLIVILSIIGILFDKLNTKSAIPINPTIIRVMRVLRIARVLKLLKMAKGIRSLLDTVIQALPQVGNLGLLFFLLFFIFAILGVELFGRLNCEDTRRECDGLSKHAHFHNFGMAFLTLFRIATGDNWNGIMKDTLKDNVLCQDESDTQPSSSMCLASILAPIYFVIFVLMAQFVLVNVVVAVLMKHLDDSNKMMADDAEMDEEIEKQLEDEARNNIYNERDIKMEDDLDDFNYYRLTKQNSLPPNFIFNLKTDNKGKMFLHSSEIKINRIRNSLESASVVNSENENSRPIDEETDSTKLVIPSIKLKNLNRAQTRHFNDDFNSSSINLSLTNESDTASDFIRLRKKNRIKKVLEDEVKSHFSPRSSVKIRVIDETDTDNNDMY</sequence>
<feature type="transmembrane region" description="Helical" evidence="14">
    <location>
        <begin position="1010"/>
        <end position="1033"/>
    </location>
</feature>
<dbReference type="InterPro" id="IPR002077">
    <property type="entry name" value="VDCCAlpha1"/>
</dbReference>
<protein>
    <recommendedName>
        <fullName evidence="12">Voltage-dependent T-type calcium channel subunit alpha</fullName>
    </recommendedName>
</protein>
<feature type="transmembrane region" description="Helical" evidence="14">
    <location>
        <begin position="1845"/>
        <end position="1863"/>
    </location>
</feature>
<evidence type="ECO:0000256" key="9">
    <source>
        <dbReference type="ARBA" id="ARBA00023180"/>
    </source>
</evidence>
<gene>
    <name evidence="16" type="ORF">BpHYR1_000052</name>
</gene>
<keyword evidence="5 12" id="KW-0851">Voltage-gated channel</keyword>
<comment type="function">
    <text evidence="12">Voltage-sensitive calcium channels (VSCC) mediate the entry of calcium ions into excitable cells and are also involved in a variety of calcium-dependent processes, including muscle contraction, hormone or neurotransmitter release, gene expression, cell motility, cell division and cell death. This channel gives rise to T-type calcium currents. T-type calcium channels belong to the "low-voltage activated (LVA)" group and are strongly blocked by nickel and mibefradil. A particularity of this type of channels is an opening at quite negative potentials, and a voltage-dependent inactivation. T-type channels serve pacemaking functions in both central neurons and cardiac nodal cells and support calcium signaling in secretory cells and vascular smooth muscle. They may also be involved in the modulation of firing patterns of neurons which is important for information processing as well as in cell growth processes.</text>
</comment>
<keyword evidence="12" id="KW-0107">Calcium channel</keyword>
<evidence type="ECO:0000256" key="1">
    <source>
        <dbReference type="ARBA" id="ARBA00004141"/>
    </source>
</evidence>
<evidence type="ECO:0000313" key="16">
    <source>
        <dbReference type="EMBL" id="RMZ98752.1"/>
    </source>
</evidence>
<feature type="binding site" evidence="11">
    <location>
        <position position="463"/>
    </location>
    <ligand>
        <name>Ca(2+)</name>
        <dbReference type="ChEBI" id="CHEBI:29108"/>
    </ligand>
</feature>
<comment type="similarity">
    <text evidence="12">Belongs to the calcium channel alpha-1 subunit (TC 1.A.1.11) family.</text>
</comment>
<keyword evidence="11 12" id="KW-0106">Calcium</keyword>
<feature type="compositionally biased region" description="Acidic residues" evidence="13">
    <location>
        <begin position="144"/>
        <end position="155"/>
    </location>
</feature>
<feature type="compositionally biased region" description="Basic and acidic residues" evidence="13">
    <location>
        <begin position="129"/>
        <end position="141"/>
    </location>
</feature>
<feature type="region of interest" description="Disordered" evidence="13">
    <location>
        <begin position="1061"/>
        <end position="1126"/>
    </location>
</feature>
<feature type="domain" description="Ion transport" evidence="15">
    <location>
        <begin position="816"/>
        <end position="1040"/>
    </location>
</feature>